<name>A0ABT8KYW5_9BACT</name>
<keyword evidence="1" id="KW-0812">Transmembrane</keyword>
<reference evidence="2" key="1">
    <citation type="submission" date="2023-06" db="EMBL/GenBank/DDBJ databases">
        <title>Genomic of Parafulvivirga corallium.</title>
        <authorList>
            <person name="Wang G."/>
        </authorList>
    </citation>
    <scope>NUCLEOTIDE SEQUENCE</scope>
    <source>
        <strain evidence="2">BMA10</strain>
    </source>
</reference>
<accession>A0ABT8KYW5</accession>
<evidence type="ECO:0000313" key="2">
    <source>
        <dbReference type="EMBL" id="MDN5205127.1"/>
    </source>
</evidence>
<gene>
    <name evidence="2" type="ORF">QQ008_27315</name>
</gene>
<evidence type="ECO:0000313" key="3">
    <source>
        <dbReference type="Proteomes" id="UP001172082"/>
    </source>
</evidence>
<proteinExistence type="predicted"/>
<comment type="caution">
    <text evidence="2">The sequence shown here is derived from an EMBL/GenBank/DDBJ whole genome shotgun (WGS) entry which is preliminary data.</text>
</comment>
<dbReference type="Proteomes" id="UP001172082">
    <property type="component" value="Unassembled WGS sequence"/>
</dbReference>
<dbReference type="InterPro" id="IPR007060">
    <property type="entry name" value="FtsL/DivIC"/>
</dbReference>
<evidence type="ECO:0000256" key="1">
    <source>
        <dbReference type="SAM" id="Phobius"/>
    </source>
</evidence>
<keyword evidence="3" id="KW-1185">Reference proteome</keyword>
<dbReference type="RefSeq" id="WP_346755149.1">
    <property type="nucleotide sequence ID" value="NZ_JAUJEA010000015.1"/>
</dbReference>
<sequence>MLERLPKFTKNFYFLFGTFFVVWMLFFDSNDIVSQFKLRKKLKDLEQEKQYYLKRKEEVEKDRKELLTNQELLEKFAREKYLMKKESEEIFIVIEEE</sequence>
<dbReference type="EMBL" id="JAUJEA010000015">
    <property type="protein sequence ID" value="MDN5205127.1"/>
    <property type="molecule type" value="Genomic_DNA"/>
</dbReference>
<protein>
    <submittedName>
        <fullName evidence="2">Septum formation initiator family protein</fullName>
    </submittedName>
</protein>
<organism evidence="2 3">
    <name type="scientific">Splendidivirga corallicola</name>
    <dbReference type="NCBI Taxonomy" id="3051826"/>
    <lineage>
        <taxon>Bacteria</taxon>
        <taxon>Pseudomonadati</taxon>
        <taxon>Bacteroidota</taxon>
        <taxon>Cytophagia</taxon>
        <taxon>Cytophagales</taxon>
        <taxon>Splendidivirgaceae</taxon>
        <taxon>Splendidivirga</taxon>
    </lineage>
</organism>
<keyword evidence="1" id="KW-1133">Transmembrane helix</keyword>
<keyword evidence="1" id="KW-0472">Membrane</keyword>
<dbReference type="Pfam" id="PF04977">
    <property type="entry name" value="DivIC"/>
    <property type="match status" value="1"/>
</dbReference>
<feature type="transmembrane region" description="Helical" evidence="1">
    <location>
        <begin position="12"/>
        <end position="33"/>
    </location>
</feature>